<gene>
    <name evidence="2" type="ORF">Tci_357081</name>
</gene>
<accession>A0A699H9F3</accession>
<evidence type="ECO:0000313" key="2">
    <source>
        <dbReference type="EMBL" id="GEX85106.1"/>
    </source>
</evidence>
<feature type="transmembrane region" description="Helical" evidence="1">
    <location>
        <begin position="42"/>
        <end position="59"/>
    </location>
</feature>
<proteinExistence type="predicted"/>
<name>A0A699H9F3_TANCI</name>
<dbReference type="AlphaFoldDB" id="A0A699H9F3"/>
<keyword evidence="1" id="KW-0472">Membrane</keyword>
<evidence type="ECO:0000256" key="1">
    <source>
        <dbReference type="SAM" id="Phobius"/>
    </source>
</evidence>
<protein>
    <submittedName>
        <fullName evidence="2">Uncharacterized protein</fullName>
    </submittedName>
</protein>
<comment type="caution">
    <text evidence="2">The sequence shown here is derived from an EMBL/GenBank/DDBJ whole genome shotgun (WGS) entry which is preliminary data.</text>
</comment>
<organism evidence="2">
    <name type="scientific">Tanacetum cinerariifolium</name>
    <name type="common">Dalmatian daisy</name>
    <name type="synonym">Chrysanthemum cinerariifolium</name>
    <dbReference type="NCBI Taxonomy" id="118510"/>
    <lineage>
        <taxon>Eukaryota</taxon>
        <taxon>Viridiplantae</taxon>
        <taxon>Streptophyta</taxon>
        <taxon>Embryophyta</taxon>
        <taxon>Tracheophyta</taxon>
        <taxon>Spermatophyta</taxon>
        <taxon>Magnoliopsida</taxon>
        <taxon>eudicotyledons</taxon>
        <taxon>Gunneridae</taxon>
        <taxon>Pentapetalae</taxon>
        <taxon>asterids</taxon>
        <taxon>campanulids</taxon>
        <taxon>Asterales</taxon>
        <taxon>Asteraceae</taxon>
        <taxon>Asteroideae</taxon>
        <taxon>Anthemideae</taxon>
        <taxon>Anthemidinae</taxon>
        <taxon>Tanacetum</taxon>
    </lineage>
</organism>
<keyword evidence="1" id="KW-0812">Transmembrane</keyword>
<reference evidence="2" key="1">
    <citation type="journal article" date="2019" name="Sci. Rep.">
        <title>Draft genome of Tanacetum cinerariifolium, the natural source of mosquito coil.</title>
        <authorList>
            <person name="Yamashiro T."/>
            <person name="Shiraishi A."/>
            <person name="Satake H."/>
            <person name="Nakayama K."/>
        </authorList>
    </citation>
    <scope>NUCLEOTIDE SEQUENCE</scope>
</reference>
<keyword evidence="1" id="KW-1133">Transmembrane helix</keyword>
<sequence length="126" mass="14229">MCLVWLINTDLSRLSFIKSSSLYAFEKKNNLGDLSGAMVKRGGPHMSVFFVIFMVLLVCQECRKINYNEIKGINNRRTCKKYCQGMDSDTLWCCCGGKTQMGICEGRTKCEQMCAEAKAPCCFDGY</sequence>
<dbReference type="EMBL" id="BKCJ010134317">
    <property type="protein sequence ID" value="GEX85106.1"/>
    <property type="molecule type" value="Genomic_DNA"/>
</dbReference>